<evidence type="ECO:0000256" key="2">
    <source>
        <dbReference type="ARBA" id="ARBA00022786"/>
    </source>
</evidence>
<evidence type="ECO:0000256" key="3">
    <source>
        <dbReference type="ARBA" id="ARBA00023136"/>
    </source>
</evidence>
<sequence length="432" mass="49179">MKKLFESVKADMKFKTAGPGRRLDDERRVKPEAVSREQPRPRKPPSEEAQIAAASAAMARLESVQGKGKSLCKDAVQTHVTKHLQSPQDLNIIPSCKNMHASEKESTSVCNVLFRCPLTGELLRKEEKESHIRKSIESLLSTDPISASIMKIYTFNKDQDKVKVGVETITKYLNNIIGNPNEEKYCSIRFSNKVFQEKVNCLDGSLDFFTAVGFEKKTLPLPGQDVQDEFYVLSSEAVKNLNDLKRSRDSLLSGEPIRATLERQPRIFAPSTQATRFSLTDDFYNLTVEEVKQEYQLRKEKMDRESLLRTKAMREREEKLKMKKYNYTVLRIRFPDGYLLQGTFYAQECLSSLFDFVSQHLQNNWLPYELLGPCGQKLENEQITFNECGLVPSSLITFRWDAGVLADVEAAAGHKLDTALKQELISNAETLD</sequence>
<feature type="compositionally biased region" description="Basic and acidic residues" evidence="8">
    <location>
        <begin position="1"/>
        <end position="14"/>
    </location>
</feature>
<dbReference type="PROSITE" id="PS50033">
    <property type="entry name" value="UBX"/>
    <property type="match status" value="1"/>
</dbReference>
<keyword evidence="11" id="KW-1185">Reference proteome</keyword>
<feature type="compositionally biased region" description="Basic and acidic residues" evidence="8">
    <location>
        <begin position="21"/>
        <end position="46"/>
    </location>
</feature>
<dbReference type="InterPro" id="IPR036339">
    <property type="entry name" value="PUB-like_dom_sf"/>
</dbReference>
<dbReference type="Pfam" id="PF09409">
    <property type="entry name" value="PUB"/>
    <property type="match status" value="1"/>
</dbReference>
<feature type="region of interest" description="Disordered" evidence="8">
    <location>
        <begin position="1"/>
        <end position="48"/>
    </location>
</feature>
<comment type="subcellular location">
    <subcellularLocation>
        <location evidence="1">Membrane</location>
        <topology evidence="1">Peripheral membrane protein</topology>
    </subcellularLocation>
</comment>
<dbReference type="GO" id="GO:0005737">
    <property type="term" value="C:cytoplasm"/>
    <property type="evidence" value="ECO:0007669"/>
    <property type="project" value="TreeGrafter"/>
</dbReference>
<dbReference type="InterPro" id="IPR018997">
    <property type="entry name" value="PUB_domain"/>
</dbReference>
<dbReference type="Pfam" id="PF00789">
    <property type="entry name" value="UBX"/>
    <property type="match status" value="1"/>
</dbReference>
<evidence type="ECO:0000256" key="8">
    <source>
        <dbReference type="SAM" id="MobiDB-lite"/>
    </source>
</evidence>
<gene>
    <name evidence="10" type="ORF">GDO54_008882</name>
</gene>
<dbReference type="InterPro" id="IPR001012">
    <property type="entry name" value="UBX_dom"/>
</dbReference>
<dbReference type="CDD" id="cd10460">
    <property type="entry name" value="PUB_UBXD1"/>
    <property type="match status" value="1"/>
</dbReference>
<name>A0AAV3AL47_PYXAD</name>
<evidence type="ECO:0000259" key="9">
    <source>
        <dbReference type="PROSITE" id="PS50033"/>
    </source>
</evidence>
<dbReference type="InterPro" id="IPR042774">
    <property type="entry name" value="UBXN6_PUB"/>
</dbReference>
<reference evidence="10" key="1">
    <citation type="thesis" date="2020" institute="ProQuest LLC" country="789 East Eisenhower Parkway, Ann Arbor, MI, USA">
        <title>Comparative Genomics and Chromosome Evolution.</title>
        <authorList>
            <person name="Mudd A.B."/>
        </authorList>
    </citation>
    <scope>NUCLEOTIDE SEQUENCE</scope>
    <source>
        <strain evidence="10">1538</strain>
        <tissue evidence="10">Blood</tissue>
    </source>
</reference>
<evidence type="ECO:0000256" key="1">
    <source>
        <dbReference type="ARBA" id="ARBA00004170"/>
    </source>
</evidence>
<comment type="subunit">
    <text evidence="5">Interacts with VCP through the PUB domain (via C-terminus) and VIM motif (via N-terminus); the interaction is direct. Forms a ternary complex with CAV1 and VCP. Interacts with SYVN1. Interacts with HERPUD1. Interacts with VCPKMT. May interact with DERL1. Interacts with PLAA, VCP and YOD1; may form a complex involved in macroautophagy. Interacts with LMAN1.</text>
</comment>
<dbReference type="PANTHER" id="PTHR23153:SF38">
    <property type="entry name" value="UBX DOMAIN-CONTAINING PROTEIN 6"/>
    <property type="match status" value="1"/>
</dbReference>
<comment type="function">
    <text evidence="4">May negatively regulate the ATPase activity of VCP, an ATP-driven segregase that associates with different cofactors to control a wide variety of cellular processes. As a cofactor of VCP, it may play a role in the transport of CAV1 to lysosomes for degradation. It may also play a role in endoplasmic reticulum-associated degradation (ERAD) of misfolded proteins. Together with VCP and other cofactors, it may play a role in macroautophagy, regulating for instance the clearance of damaged lysosomes.</text>
</comment>
<dbReference type="InterPro" id="IPR029071">
    <property type="entry name" value="Ubiquitin-like_domsf"/>
</dbReference>
<dbReference type="SMART" id="SM00580">
    <property type="entry name" value="PUG"/>
    <property type="match status" value="1"/>
</dbReference>
<keyword evidence="3" id="KW-0472">Membrane</keyword>
<dbReference type="Proteomes" id="UP001181693">
    <property type="component" value="Unassembled WGS sequence"/>
</dbReference>
<dbReference type="EMBL" id="DYDO01000003">
    <property type="protein sequence ID" value="DBA28540.1"/>
    <property type="molecule type" value="Genomic_DNA"/>
</dbReference>
<dbReference type="Gene3D" id="1.20.58.2190">
    <property type="match status" value="1"/>
</dbReference>
<dbReference type="AlphaFoldDB" id="A0AAV3AL47"/>
<evidence type="ECO:0000313" key="11">
    <source>
        <dbReference type="Proteomes" id="UP001181693"/>
    </source>
</evidence>
<keyword evidence="2" id="KW-0833">Ubl conjugation pathway</keyword>
<evidence type="ECO:0000256" key="5">
    <source>
        <dbReference type="ARBA" id="ARBA00065525"/>
    </source>
</evidence>
<comment type="caution">
    <text evidence="10">The sequence shown here is derived from an EMBL/GenBank/DDBJ whole genome shotgun (WGS) entry which is preliminary data.</text>
</comment>
<protein>
    <recommendedName>
        <fullName evidence="6">UBX domain-containing protein 6</fullName>
    </recommendedName>
    <alternativeName>
        <fullName evidence="7">UBX domain-containing protein 1</fullName>
    </alternativeName>
</protein>
<dbReference type="FunFam" id="3.10.20.90:FF:000185">
    <property type="entry name" value="UBX domain-containing protein 6"/>
    <property type="match status" value="1"/>
</dbReference>
<dbReference type="Gene3D" id="3.10.20.90">
    <property type="entry name" value="Phosphatidylinositol 3-kinase Catalytic Subunit, Chain A, domain 1"/>
    <property type="match status" value="1"/>
</dbReference>
<dbReference type="GO" id="GO:0016020">
    <property type="term" value="C:membrane"/>
    <property type="evidence" value="ECO:0007669"/>
    <property type="project" value="UniProtKB-SubCell"/>
</dbReference>
<evidence type="ECO:0000256" key="4">
    <source>
        <dbReference type="ARBA" id="ARBA00059509"/>
    </source>
</evidence>
<evidence type="ECO:0000256" key="7">
    <source>
        <dbReference type="ARBA" id="ARBA00075815"/>
    </source>
</evidence>
<dbReference type="SMART" id="SM00166">
    <property type="entry name" value="UBX"/>
    <property type="match status" value="1"/>
</dbReference>
<evidence type="ECO:0000256" key="6">
    <source>
        <dbReference type="ARBA" id="ARBA00070523"/>
    </source>
</evidence>
<evidence type="ECO:0000313" key="10">
    <source>
        <dbReference type="EMBL" id="DBA28540.1"/>
    </source>
</evidence>
<dbReference type="PANTHER" id="PTHR23153">
    <property type="entry name" value="UBX-RELATED"/>
    <property type="match status" value="1"/>
</dbReference>
<dbReference type="SUPFAM" id="SSF143503">
    <property type="entry name" value="PUG domain-like"/>
    <property type="match status" value="1"/>
</dbReference>
<dbReference type="GO" id="GO:0006950">
    <property type="term" value="P:response to stress"/>
    <property type="evidence" value="ECO:0007669"/>
    <property type="project" value="UniProtKB-ARBA"/>
</dbReference>
<dbReference type="CDD" id="cd16119">
    <property type="entry name" value="UBX_UBXN6"/>
    <property type="match status" value="1"/>
</dbReference>
<feature type="domain" description="UBX" evidence="9">
    <location>
        <begin position="323"/>
        <end position="398"/>
    </location>
</feature>
<dbReference type="SUPFAM" id="SSF54236">
    <property type="entry name" value="Ubiquitin-like"/>
    <property type="match status" value="1"/>
</dbReference>
<accession>A0AAV3AL47</accession>
<organism evidence="10 11">
    <name type="scientific">Pyxicephalus adspersus</name>
    <name type="common">African bullfrog</name>
    <dbReference type="NCBI Taxonomy" id="30357"/>
    <lineage>
        <taxon>Eukaryota</taxon>
        <taxon>Metazoa</taxon>
        <taxon>Chordata</taxon>
        <taxon>Craniata</taxon>
        <taxon>Vertebrata</taxon>
        <taxon>Euteleostomi</taxon>
        <taxon>Amphibia</taxon>
        <taxon>Batrachia</taxon>
        <taxon>Anura</taxon>
        <taxon>Neobatrachia</taxon>
        <taxon>Ranoidea</taxon>
        <taxon>Pyxicephalidae</taxon>
        <taxon>Pyxicephalinae</taxon>
        <taxon>Pyxicephalus</taxon>
    </lineage>
</organism>
<proteinExistence type="predicted"/>